<dbReference type="PANTHER" id="PTHR37202">
    <property type="entry name" value="ANKYRIN REPEAT PROTEIN"/>
    <property type="match status" value="1"/>
</dbReference>
<feature type="region of interest" description="Disordered" evidence="1">
    <location>
        <begin position="1"/>
        <end position="28"/>
    </location>
</feature>
<feature type="compositionally biased region" description="Low complexity" evidence="1">
    <location>
        <begin position="168"/>
        <end position="192"/>
    </location>
</feature>
<dbReference type="EMBL" id="CAXHTA020000012">
    <property type="protein sequence ID" value="CAL5225670.1"/>
    <property type="molecule type" value="Genomic_DNA"/>
</dbReference>
<feature type="compositionally biased region" description="Pro residues" evidence="1">
    <location>
        <begin position="11"/>
        <end position="20"/>
    </location>
</feature>
<feature type="compositionally biased region" description="Pro residues" evidence="1">
    <location>
        <begin position="108"/>
        <end position="125"/>
    </location>
</feature>
<gene>
    <name evidence="2" type="primary">g8533</name>
    <name evidence="2" type="ORF">VP750_LOCUS7329</name>
</gene>
<evidence type="ECO:0000313" key="3">
    <source>
        <dbReference type="Proteomes" id="UP001497392"/>
    </source>
</evidence>
<feature type="compositionally biased region" description="Acidic residues" evidence="1">
    <location>
        <begin position="211"/>
        <end position="221"/>
    </location>
</feature>
<feature type="region of interest" description="Disordered" evidence="1">
    <location>
        <begin position="80"/>
        <end position="273"/>
    </location>
</feature>
<evidence type="ECO:0000256" key="1">
    <source>
        <dbReference type="SAM" id="MobiDB-lite"/>
    </source>
</evidence>
<feature type="compositionally biased region" description="Basic and acidic residues" evidence="1">
    <location>
        <begin position="80"/>
        <end position="94"/>
    </location>
</feature>
<reference evidence="2 3" key="1">
    <citation type="submission" date="2024-06" db="EMBL/GenBank/DDBJ databases">
        <authorList>
            <person name="Kraege A."/>
            <person name="Thomma B."/>
        </authorList>
    </citation>
    <scope>NUCLEOTIDE SEQUENCE [LARGE SCALE GENOMIC DNA]</scope>
</reference>
<evidence type="ECO:0000313" key="2">
    <source>
        <dbReference type="EMBL" id="CAL5225670.1"/>
    </source>
</evidence>
<accession>A0ABP1G0L7</accession>
<organism evidence="2 3">
    <name type="scientific">Coccomyxa viridis</name>
    <dbReference type="NCBI Taxonomy" id="1274662"/>
    <lineage>
        <taxon>Eukaryota</taxon>
        <taxon>Viridiplantae</taxon>
        <taxon>Chlorophyta</taxon>
        <taxon>core chlorophytes</taxon>
        <taxon>Trebouxiophyceae</taxon>
        <taxon>Trebouxiophyceae incertae sedis</taxon>
        <taxon>Coccomyxaceae</taxon>
        <taxon>Coccomyxa</taxon>
    </lineage>
</organism>
<name>A0ABP1G0L7_9CHLO</name>
<dbReference type="PANTHER" id="PTHR37202:SF1">
    <property type="entry name" value="ANKYRIN REPEAT PROTEIN"/>
    <property type="match status" value="1"/>
</dbReference>
<dbReference type="Proteomes" id="UP001497392">
    <property type="component" value="Unassembled WGS sequence"/>
</dbReference>
<sequence length="273" mass="29408">MAGINRLGKAPPRPGSLRPPDPNRNKTLDVFSEGTEGDADYMRMVQDIEDTQGGQSGWLFGRGAFDKGDLLYLRDEEEKKRFKEEELRDSERLQFLRMQASTSTPKEVPAPLPPKAPNPDNPPQKPKSALLASIVRVKGGKAGAAPAKRGPVEDSSSTQQKWPRIECVQAQASAQPAAVVDGKARQQQPQAAQHRDASDAEPGLAGLLGDYDSDEGDDEAEANGAKAQQPKEFAPPMQSEREGNDLGAAALHTVSPRTNKAASGTEEEAVDYE</sequence>
<protein>
    <submittedName>
        <fullName evidence="2">G8533 protein</fullName>
    </submittedName>
</protein>
<keyword evidence="3" id="KW-1185">Reference proteome</keyword>
<comment type="caution">
    <text evidence="2">The sequence shown here is derived from an EMBL/GenBank/DDBJ whole genome shotgun (WGS) entry which is preliminary data.</text>
</comment>
<proteinExistence type="predicted"/>